<dbReference type="AlphaFoldDB" id="A0A7C8YRM3"/>
<sequence>MVEIFKRTSHVKSDIYSLKKAHAPDFKRPIMILLIAVQPSLEASTMHILINKSFKIIPLIINTRASSYYSDKIPVTDIPQGLTLCLKTFCCTWVSNVQYFHSNSHLVVLKDSFKHRAKGTCTEQI</sequence>
<protein>
    <submittedName>
        <fullName evidence="1">Uncharacterized protein</fullName>
    </submittedName>
</protein>
<proteinExistence type="predicted"/>
<accession>A0A7C8YRM3</accession>
<evidence type="ECO:0000313" key="1">
    <source>
        <dbReference type="EMBL" id="MBA4624551.1"/>
    </source>
</evidence>
<organism evidence="1">
    <name type="scientific">Opuntia streptacantha</name>
    <name type="common">Prickly pear cactus</name>
    <name type="synonym">Opuntia cardona</name>
    <dbReference type="NCBI Taxonomy" id="393608"/>
    <lineage>
        <taxon>Eukaryota</taxon>
        <taxon>Viridiplantae</taxon>
        <taxon>Streptophyta</taxon>
        <taxon>Embryophyta</taxon>
        <taxon>Tracheophyta</taxon>
        <taxon>Spermatophyta</taxon>
        <taxon>Magnoliopsida</taxon>
        <taxon>eudicotyledons</taxon>
        <taxon>Gunneridae</taxon>
        <taxon>Pentapetalae</taxon>
        <taxon>Caryophyllales</taxon>
        <taxon>Cactineae</taxon>
        <taxon>Cactaceae</taxon>
        <taxon>Opuntioideae</taxon>
        <taxon>Opuntia</taxon>
    </lineage>
</organism>
<dbReference type="EMBL" id="GISG01048013">
    <property type="protein sequence ID" value="MBA4624551.1"/>
    <property type="molecule type" value="Transcribed_RNA"/>
</dbReference>
<dbReference type="EMBL" id="GISG01048015">
    <property type="protein sequence ID" value="MBA4624552.1"/>
    <property type="molecule type" value="Transcribed_RNA"/>
</dbReference>
<reference evidence="1" key="2">
    <citation type="submission" date="2020-07" db="EMBL/GenBank/DDBJ databases">
        <authorList>
            <person name="Vera ALvarez R."/>
            <person name="Arias-Moreno D.M."/>
            <person name="Jimenez-Jacinto V."/>
            <person name="Jimenez-Bremont J.F."/>
            <person name="Swaminathan K."/>
            <person name="Moose S.P."/>
            <person name="Guerrero-Gonzalez M.L."/>
            <person name="Marino-Ramirez L."/>
            <person name="Landsman D."/>
            <person name="Rodriguez-Kessler M."/>
            <person name="Delgado-Sanchez P."/>
        </authorList>
    </citation>
    <scope>NUCLEOTIDE SEQUENCE</scope>
    <source>
        <tissue evidence="1">Cladode</tissue>
    </source>
</reference>
<reference evidence="1" key="1">
    <citation type="journal article" date="2013" name="J. Plant Res.">
        <title>Effect of fungi and light on seed germination of three Opuntia species from semiarid lands of central Mexico.</title>
        <authorList>
            <person name="Delgado-Sanchez P."/>
            <person name="Jimenez-Bremont J.F."/>
            <person name="Guerrero-Gonzalez Mde L."/>
            <person name="Flores J."/>
        </authorList>
    </citation>
    <scope>NUCLEOTIDE SEQUENCE</scope>
    <source>
        <tissue evidence="1">Cladode</tissue>
    </source>
</reference>
<name>A0A7C8YRM3_OPUST</name>